<name>A0A816CB93_ADIRI</name>
<accession>A0A816CB93</accession>
<dbReference type="GO" id="GO:0005737">
    <property type="term" value="C:cytoplasm"/>
    <property type="evidence" value="ECO:0007669"/>
    <property type="project" value="TreeGrafter"/>
</dbReference>
<dbReference type="Proteomes" id="UP000663828">
    <property type="component" value="Unassembled WGS sequence"/>
</dbReference>
<comment type="caution">
    <text evidence="4">The sequence shown here is derived from an EMBL/GenBank/DDBJ whole genome shotgun (WGS) entry which is preliminary data.</text>
</comment>
<proteinExistence type="predicted"/>
<dbReference type="InterPro" id="IPR050216">
    <property type="entry name" value="LRR_domain-containing"/>
</dbReference>
<protein>
    <submittedName>
        <fullName evidence="4">Uncharacterized protein</fullName>
    </submittedName>
</protein>
<dbReference type="SUPFAM" id="SSF52047">
    <property type="entry name" value="RNI-like"/>
    <property type="match status" value="1"/>
</dbReference>
<organism evidence="4 5">
    <name type="scientific">Adineta ricciae</name>
    <name type="common">Rotifer</name>
    <dbReference type="NCBI Taxonomy" id="249248"/>
    <lineage>
        <taxon>Eukaryota</taxon>
        <taxon>Metazoa</taxon>
        <taxon>Spiralia</taxon>
        <taxon>Gnathifera</taxon>
        <taxon>Rotifera</taxon>
        <taxon>Eurotatoria</taxon>
        <taxon>Bdelloidea</taxon>
        <taxon>Adinetida</taxon>
        <taxon>Adinetidae</taxon>
        <taxon>Adineta</taxon>
    </lineage>
</organism>
<dbReference type="Pfam" id="PF00560">
    <property type="entry name" value="LRR_1"/>
    <property type="match status" value="1"/>
</dbReference>
<evidence type="ECO:0000256" key="1">
    <source>
        <dbReference type="ARBA" id="ARBA00022614"/>
    </source>
</evidence>
<keyword evidence="2" id="KW-0677">Repeat</keyword>
<dbReference type="PANTHER" id="PTHR48051:SF54">
    <property type="entry name" value="LEUCINE-RICH REPEAT-CONTAINING PROTEIN"/>
    <property type="match status" value="1"/>
</dbReference>
<dbReference type="InterPro" id="IPR001611">
    <property type="entry name" value="Leu-rich_rpt"/>
</dbReference>
<dbReference type="PROSITE" id="PS51450">
    <property type="entry name" value="LRR"/>
    <property type="match status" value="2"/>
</dbReference>
<feature type="chain" id="PRO_5032558733" evidence="3">
    <location>
        <begin position="26"/>
        <end position="371"/>
    </location>
</feature>
<feature type="signal peptide" evidence="3">
    <location>
        <begin position="1"/>
        <end position="25"/>
    </location>
</feature>
<keyword evidence="3" id="KW-0732">Signal</keyword>
<dbReference type="EMBL" id="CAJNOR010007546">
    <property type="protein sequence ID" value="CAF1619160.1"/>
    <property type="molecule type" value="Genomic_DNA"/>
</dbReference>
<evidence type="ECO:0000256" key="2">
    <source>
        <dbReference type="ARBA" id="ARBA00022737"/>
    </source>
</evidence>
<dbReference type="SMART" id="SM00369">
    <property type="entry name" value="LRR_TYP"/>
    <property type="match status" value="4"/>
</dbReference>
<evidence type="ECO:0000313" key="4">
    <source>
        <dbReference type="EMBL" id="CAF1619160.1"/>
    </source>
</evidence>
<evidence type="ECO:0000313" key="5">
    <source>
        <dbReference type="Proteomes" id="UP000663828"/>
    </source>
</evidence>
<dbReference type="AlphaFoldDB" id="A0A816CB93"/>
<keyword evidence="1" id="KW-0433">Leucine-rich repeat</keyword>
<evidence type="ECO:0000256" key="3">
    <source>
        <dbReference type="SAM" id="SignalP"/>
    </source>
</evidence>
<dbReference type="Gene3D" id="3.80.10.10">
    <property type="entry name" value="Ribonuclease Inhibitor"/>
    <property type="match status" value="1"/>
</dbReference>
<gene>
    <name evidence="4" type="ORF">XAT740_LOCUS49991</name>
</gene>
<keyword evidence="5" id="KW-1185">Reference proteome</keyword>
<sequence>MVLFSQMYLFKVIYLLFLSCGFANAGALRSGKILTNSYERNHTFAFLVVDSSRSNAKLDCSKFNSDNDVFLNLSFRADPNPSLGKSAQSTYSLWDGDKLYYLNIANEQTVSPIIFCFNHLKELYVHKTSFPDGRIPAEIKFLAPTLTSFGVFDTPITDVAEEVGQLPRLQSLELVRTGLRTLPESIGDLPALNYINLSWNMLTALPKTIVNNLSLRQVDISHNPNLTSLDSFKDHPFLQVIIAENCSIDKLPVNLPKLTDLYMANNKLTNLVNIDTLGYKSDTKIYFYFNNNQIDFIHPQIRSVGNLYSLDLNNNRLKTLPIDIFRMNNLHFFSMENNYFNSSQLKKIVYHFKYSNPALTLIYKRQRIPHP</sequence>
<dbReference type="InterPro" id="IPR003591">
    <property type="entry name" value="Leu-rich_rpt_typical-subtyp"/>
</dbReference>
<reference evidence="4" key="1">
    <citation type="submission" date="2021-02" db="EMBL/GenBank/DDBJ databases">
        <authorList>
            <person name="Nowell W R."/>
        </authorList>
    </citation>
    <scope>NUCLEOTIDE SEQUENCE</scope>
</reference>
<dbReference type="InterPro" id="IPR032675">
    <property type="entry name" value="LRR_dom_sf"/>
</dbReference>
<dbReference type="PANTHER" id="PTHR48051">
    <property type="match status" value="1"/>
</dbReference>